<dbReference type="Proteomes" id="UP000197138">
    <property type="component" value="Unassembled WGS sequence"/>
</dbReference>
<evidence type="ECO:0000313" key="4">
    <source>
        <dbReference type="Proteomes" id="UP000233551"/>
    </source>
</evidence>
<dbReference type="EMBL" id="MTKT01002122">
    <property type="protein sequence ID" value="OWM81973.1"/>
    <property type="molecule type" value="Genomic_DNA"/>
</dbReference>
<evidence type="ECO:0000313" key="3">
    <source>
        <dbReference type="Proteomes" id="UP000197138"/>
    </source>
</evidence>
<gene>
    <name evidence="1" type="ORF">CDL15_Pgr027171</name>
    <name evidence="2" type="ORF">CRG98_034538</name>
</gene>
<reference evidence="1" key="2">
    <citation type="submission" date="2017-06" db="EMBL/GenBank/DDBJ databases">
        <title>The pomegranate genome and the genomics of punicalagin biosynthesis.</title>
        <authorList>
            <person name="Xu C."/>
        </authorList>
    </citation>
    <scope>NUCLEOTIDE SEQUENCE [LARGE SCALE GENOMIC DNA]</scope>
    <source>
        <tissue evidence="1">Fresh leaf</tissue>
    </source>
</reference>
<reference evidence="3" key="1">
    <citation type="journal article" date="2017" name="Plant J.">
        <title>The pomegranate (Punica granatum L.) genome and the genomics of punicalagin biosynthesis.</title>
        <authorList>
            <person name="Qin G."/>
            <person name="Xu C."/>
            <person name="Ming R."/>
            <person name="Tang H."/>
            <person name="Guyot R."/>
            <person name="Kramer E.M."/>
            <person name="Hu Y."/>
            <person name="Yi X."/>
            <person name="Qi Y."/>
            <person name="Xu X."/>
            <person name="Gao Z."/>
            <person name="Pan H."/>
            <person name="Jian J."/>
            <person name="Tian Y."/>
            <person name="Yue Z."/>
            <person name="Xu Y."/>
        </authorList>
    </citation>
    <scope>NUCLEOTIDE SEQUENCE [LARGE SCALE GENOMIC DNA]</scope>
    <source>
        <strain evidence="3">cv. Dabenzi</strain>
    </source>
</reference>
<organism evidence="1 3">
    <name type="scientific">Punica granatum</name>
    <name type="common">Pomegranate</name>
    <dbReference type="NCBI Taxonomy" id="22663"/>
    <lineage>
        <taxon>Eukaryota</taxon>
        <taxon>Viridiplantae</taxon>
        <taxon>Streptophyta</taxon>
        <taxon>Embryophyta</taxon>
        <taxon>Tracheophyta</taxon>
        <taxon>Spermatophyta</taxon>
        <taxon>Magnoliopsida</taxon>
        <taxon>eudicotyledons</taxon>
        <taxon>Gunneridae</taxon>
        <taxon>Pentapetalae</taxon>
        <taxon>rosids</taxon>
        <taxon>malvids</taxon>
        <taxon>Myrtales</taxon>
        <taxon>Lythraceae</taxon>
        <taxon>Punica</taxon>
    </lineage>
</organism>
<dbReference type="EMBL" id="PGOL01002781">
    <property type="protein sequence ID" value="PKI45076.1"/>
    <property type="molecule type" value="Genomic_DNA"/>
</dbReference>
<evidence type="ECO:0000313" key="2">
    <source>
        <dbReference type="EMBL" id="PKI45076.1"/>
    </source>
</evidence>
<comment type="caution">
    <text evidence="1">The sequence shown here is derived from an EMBL/GenBank/DDBJ whole genome shotgun (WGS) entry which is preliminary data.</text>
</comment>
<protein>
    <submittedName>
        <fullName evidence="1">Uncharacterized protein</fullName>
    </submittedName>
</protein>
<keyword evidence="4" id="KW-1185">Reference proteome</keyword>
<name>A0A218XAJ9_PUNGR</name>
<dbReference type="Proteomes" id="UP000233551">
    <property type="component" value="Unassembled WGS sequence"/>
</dbReference>
<reference evidence="2 4" key="3">
    <citation type="submission" date="2017-11" db="EMBL/GenBank/DDBJ databases">
        <title>De-novo sequencing of pomegranate (Punica granatum L.) genome.</title>
        <authorList>
            <person name="Akparov Z."/>
            <person name="Amiraslanov A."/>
            <person name="Hajiyeva S."/>
            <person name="Abbasov M."/>
            <person name="Kaur K."/>
            <person name="Hamwieh A."/>
            <person name="Solovyev V."/>
            <person name="Salamov A."/>
            <person name="Braich B."/>
            <person name="Kosarev P."/>
            <person name="Mahmoud A."/>
            <person name="Hajiyev E."/>
            <person name="Babayeva S."/>
            <person name="Izzatullayeva V."/>
            <person name="Mammadov A."/>
            <person name="Mammadov A."/>
            <person name="Sharifova S."/>
            <person name="Ojaghi J."/>
            <person name="Eynullazada K."/>
            <person name="Bayramov B."/>
            <person name="Abdulazimova A."/>
            <person name="Shahmuradov I."/>
        </authorList>
    </citation>
    <scope>NUCLEOTIDE SEQUENCE [LARGE SCALE GENOMIC DNA]</scope>
    <source>
        <strain evidence="2">AG2017</strain>
        <strain evidence="4">cv. AG2017</strain>
        <tissue evidence="2">Leaf</tissue>
    </source>
</reference>
<accession>A0A218XAJ9</accession>
<evidence type="ECO:0000313" key="1">
    <source>
        <dbReference type="EMBL" id="OWM81973.1"/>
    </source>
</evidence>
<dbReference type="AlphaFoldDB" id="A0A218XAJ9"/>
<proteinExistence type="predicted"/>
<sequence>MDVSVDWLSGGFGLVTSEVEAVGGGERDLHEMGMLEVAVPGKGVDDGDAVVLGGGFGSASSVHPPSISAIITAHQLTGAAADLHQSNPRRSYLVFSESGEEYGSRVERVKSDPIRIDFWAPLNNPRQHCQQQ</sequence>